<feature type="transmembrane region" description="Helical" evidence="6">
    <location>
        <begin position="82"/>
        <end position="101"/>
    </location>
</feature>
<dbReference type="EMBL" id="CCYA01000264">
    <property type="protein sequence ID" value="CEH15531.1"/>
    <property type="molecule type" value="Genomic_DNA"/>
</dbReference>
<dbReference type="PANTHER" id="PTHR21576:SF158">
    <property type="entry name" value="RIBOSOMAL RNA-PROCESSING PROTEIN 12-LIKE CONSERVED DOMAIN-CONTAINING PROTEIN"/>
    <property type="match status" value="1"/>
</dbReference>
<evidence type="ECO:0000313" key="7">
    <source>
        <dbReference type="EMBL" id="CEH15531.1"/>
    </source>
</evidence>
<feature type="transmembrane region" description="Helical" evidence="6">
    <location>
        <begin position="433"/>
        <end position="451"/>
    </location>
</feature>
<evidence type="ECO:0000256" key="5">
    <source>
        <dbReference type="SAM" id="MobiDB-lite"/>
    </source>
</evidence>
<dbReference type="InterPro" id="IPR011701">
    <property type="entry name" value="MFS"/>
</dbReference>
<keyword evidence="4 6" id="KW-0472">Membrane</keyword>
<keyword evidence="8" id="KW-1185">Reference proteome</keyword>
<evidence type="ECO:0000256" key="2">
    <source>
        <dbReference type="ARBA" id="ARBA00022692"/>
    </source>
</evidence>
<feature type="transmembrane region" description="Helical" evidence="6">
    <location>
        <begin position="55"/>
        <end position="75"/>
    </location>
</feature>
<organism evidence="7 8">
    <name type="scientific">Ceraceosorus bombacis</name>
    <dbReference type="NCBI Taxonomy" id="401625"/>
    <lineage>
        <taxon>Eukaryota</taxon>
        <taxon>Fungi</taxon>
        <taxon>Dikarya</taxon>
        <taxon>Basidiomycota</taxon>
        <taxon>Ustilaginomycotina</taxon>
        <taxon>Exobasidiomycetes</taxon>
        <taxon>Ceraceosorales</taxon>
        <taxon>Ceraceosoraceae</taxon>
        <taxon>Ceraceosorus</taxon>
    </lineage>
</organism>
<evidence type="ECO:0000256" key="1">
    <source>
        <dbReference type="ARBA" id="ARBA00004141"/>
    </source>
</evidence>
<dbReference type="STRING" id="401625.A0A0P1BIP2"/>
<dbReference type="InterPro" id="IPR036259">
    <property type="entry name" value="MFS_trans_sf"/>
</dbReference>
<dbReference type="Gene3D" id="1.20.1250.20">
    <property type="entry name" value="MFS general substrate transporter like domains"/>
    <property type="match status" value="1"/>
</dbReference>
<dbReference type="GO" id="GO:0022857">
    <property type="term" value="F:transmembrane transporter activity"/>
    <property type="evidence" value="ECO:0007669"/>
    <property type="project" value="InterPro"/>
</dbReference>
<dbReference type="AlphaFoldDB" id="A0A0P1BIP2"/>
<name>A0A0P1BIP2_9BASI</name>
<keyword evidence="3 6" id="KW-1133">Transmembrane helix</keyword>
<evidence type="ECO:0000313" key="8">
    <source>
        <dbReference type="Proteomes" id="UP000054845"/>
    </source>
</evidence>
<feature type="transmembrane region" description="Helical" evidence="6">
    <location>
        <begin position="498"/>
        <end position="516"/>
    </location>
</feature>
<evidence type="ECO:0000256" key="4">
    <source>
        <dbReference type="ARBA" id="ARBA00023136"/>
    </source>
</evidence>
<feature type="transmembrane region" description="Helical" evidence="6">
    <location>
        <begin position="133"/>
        <end position="156"/>
    </location>
</feature>
<feature type="region of interest" description="Disordered" evidence="5">
    <location>
        <begin position="237"/>
        <end position="298"/>
    </location>
</feature>
<feature type="compositionally biased region" description="Polar residues" evidence="5">
    <location>
        <begin position="249"/>
        <end position="258"/>
    </location>
</feature>
<feature type="transmembrane region" description="Helical" evidence="6">
    <location>
        <begin position="16"/>
        <end position="39"/>
    </location>
</feature>
<dbReference type="SUPFAM" id="SSF103473">
    <property type="entry name" value="MFS general substrate transporter"/>
    <property type="match status" value="1"/>
</dbReference>
<dbReference type="Proteomes" id="UP000054845">
    <property type="component" value="Unassembled WGS sequence"/>
</dbReference>
<dbReference type="Pfam" id="PF07690">
    <property type="entry name" value="MFS_1"/>
    <property type="match status" value="1"/>
</dbReference>
<proteinExistence type="predicted"/>
<feature type="transmembrane region" description="Helical" evidence="6">
    <location>
        <begin position="168"/>
        <end position="187"/>
    </location>
</feature>
<accession>A0A0P1BIP2</accession>
<sequence length="647" mass="67331">MSDVEAGRRRSRRQTILAASAIGACSVTAGSIFCFPLFAPNLTRDLGLSLTQTNAIWAGAVLGEYITAGPWGALADARGPRPLCISAALLFGAGYALMAGADAEALRARMNATEGAAILQSALARDETKAAQAAGLMMGYFLLVGAGVAASFFASLRAATHYFPSHPSLALSIPSTLFSLSSLFLTQLADLPVFKDASTGDLSAPSFLGFLGALLAVVNVFGAFAFGRHRSLVSQQKEEEARQAVERGSASQQSSHQTGHPLPGSETVPAGIAPPTSLPVPEQPSEATPLLRGDVESDCNAPVTPESLPLVSSSPSFRAYLRSPAFWSLTLLLFAAAGGAEMVMSSVGSMVVSLLAVHATDASQIGKEELKVRTRLVGVLATTNTISRLLAGLASDALDPTRPAVSSTAQVIRAQSPIRRALYRLYQIRISRVTMLMAGQSILLLSFVYAASALDSIAGLSALCSAVGAGYGMLFTLIPSVILIAWGQQHFGRNWGSMTYAAAAGSLGFSILFAQVSDSVAQRTQNQANTALHSFGAEAIKLGAARAFTAGLAKPSFGDACLMAHSVLVQALFSSQGGSAESTAGLLGTRTPAIDSVAVLTQDSLPADKLCLVGRACFGLSFVATSTVSLVALIGILPLWYRWRRRL</sequence>
<dbReference type="PANTHER" id="PTHR21576">
    <property type="entry name" value="UNCHARACTERIZED NODULIN-LIKE PROTEIN"/>
    <property type="match status" value="1"/>
</dbReference>
<evidence type="ECO:0000256" key="6">
    <source>
        <dbReference type="SAM" id="Phobius"/>
    </source>
</evidence>
<evidence type="ECO:0000256" key="3">
    <source>
        <dbReference type="ARBA" id="ARBA00022989"/>
    </source>
</evidence>
<protein>
    <submittedName>
        <fullName evidence="7">TRANSPORTER MCH1-RELATED</fullName>
    </submittedName>
</protein>
<dbReference type="OrthoDB" id="410267at2759"/>
<reference evidence="7 8" key="1">
    <citation type="submission" date="2014-09" db="EMBL/GenBank/DDBJ databases">
        <authorList>
            <person name="Magalhaes I.L.F."/>
            <person name="Oliveira U."/>
            <person name="Santos F.R."/>
            <person name="Vidigal T.H.D.A."/>
            <person name="Brescovit A.D."/>
            <person name="Santos A.J."/>
        </authorList>
    </citation>
    <scope>NUCLEOTIDE SEQUENCE [LARGE SCALE GENOMIC DNA]</scope>
</reference>
<feature type="transmembrane region" description="Helical" evidence="6">
    <location>
        <begin position="207"/>
        <end position="227"/>
    </location>
</feature>
<dbReference type="GO" id="GO:0000329">
    <property type="term" value="C:fungal-type vacuole membrane"/>
    <property type="evidence" value="ECO:0007669"/>
    <property type="project" value="TreeGrafter"/>
</dbReference>
<feature type="transmembrane region" description="Helical" evidence="6">
    <location>
        <begin position="457"/>
        <end position="486"/>
    </location>
</feature>
<feature type="transmembrane region" description="Helical" evidence="6">
    <location>
        <begin position="618"/>
        <end position="641"/>
    </location>
</feature>
<comment type="subcellular location">
    <subcellularLocation>
        <location evidence="1">Membrane</location>
        <topology evidence="1">Multi-pass membrane protein</topology>
    </subcellularLocation>
</comment>
<keyword evidence="2 6" id="KW-0812">Transmembrane</keyword>